<dbReference type="Proteomes" id="UP000054653">
    <property type="component" value="Unassembled WGS sequence"/>
</dbReference>
<keyword evidence="3" id="KW-1185">Reference proteome</keyword>
<gene>
    <name evidence="2" type="ORF">T03_777</name>
</gene>
<accession>A0A0V1CLT8</accession>
<evidence type="ECO:0000256" key="1">
    <source>
        <dbReference type="SAM" id="Phobius"/>
    </source>
</evidence>
<proteinExistence type="predicted"/>
<keyword evidence="1" id="KW-0812">Transmembrane</keyword>
<name>A0A0V1CLT8_TRIBR</name>
<evidence type="ECO:0000313" key="3">
    <source>
        <dbReference type="Proteomes" id="UP000054653"/>
    </source>
</evidence>
<feature type="transmembrane region" description="Helical" evidence="1">
    <location>
        <begin position="48"/>
        <end position="69"/>
    </location>
</feature>
<comment type="caution">
    <text evidence="2">The sequence shown here is derived from an EMBL/GenBank/DDBJ whole genome shotgun (WGS) entry which is preliminary data.</text>
</comment>
<dbReference type="AlphaFoldDB" id="A0A0V1CLT8"/>
<organism evidence="2 3">
    <name type="scientific">Trichinella britovi</name>
    <name type="common">Parasitic roundworm</name>
    <dbReference type="NCBI Taxonomy" id="45882"/>
    <lineage>
        <taxon>Eukaryota</taxon>
        <taxon>Metazoa</taxon>
        <taxon>Ecdysozoa</taxon>
        <taxon>Nematoda</taxon>
        <taxon>Enoplea</taxon>
        <taxon>Dorylaimia</taxon>
        <taxon>Trichinellida</taxon>
        <taxon>Trichinellidae</taxon>
        <taxon>Trichinella</taxon>
    </lineage>
</organism>
<protein>
    <submittedName>
        <fullName evidence="2">Uncharacterized protein</fullName>
    </submittedName>
</protein>
<keyword evidence="1" id="KW-1133">Transmembrane helix</keyword>
<evidence type="ECO:0000313" key="2">
    <source>
        <dbReference type="EMBL" id="KRY50235.1"/>
    </source>
</evidence>
<sequence>MTYLNHCMKFCTLSPLKSRQDEDQARSEIKNDRFSKHSRWCFNGINSFLLFMPLWRVCCCQLSIVYVYFLCFSKQCGTDNLNPQTIICDFEISLIPLC</sequence>
<reference evidence="2 3" key="1">
    <citation type="submission" date="2015-01" db="EMBL/GenBank/DDBJ databases">
        <title>Evolution of Trichinella species and genotypes.</title>
        <authorList>
            <person name="Korhonen P.K."/>
            <person name="Edoardo P."/>
            <person name="Giuseppe L.R."/>
            <person name="Gasser R.B."/>
        </authorList>
    </citation>
    <scope>NUCLEOTIDE SEQUENCE [LARGE SCALE GENOMIC DNA]</scope>
    <source>
        <strain evidence="2">ISS120</strain>
    </source>
</reference>
<dbReference type="EMBL" id="JYDI01000154">
    <property type="protein sequence ID" value="KRY50235.1"/>
    <property type="molecule type" value="Genomic_DNA"/>
</dbReference>
<keyword evidence="1" id="KW-0472">Membrane</keyword>